<keyword evidence="2" id="KW-1185">Reference proteome</keyword>
<dbReference type="RefSeq" id="WP_264489327.1">
    <property type="nucleotide sequence ID" value="NZ_JAPDDT010000013.1"/>
</dbReference>
<accession>A0ABT3GNX4</accession>
<dbReference type="Pfam" id="PF03683">
    <property type="entry name" value="UPF0175"/>
    <property type="match status" value="1"/>
</dbReference>
<protein>
    <submittedName>
        <fullName evidence="1">UPF0175 family protein</fullName>
    </submittedName>
</protein>
<gene>
    <name evidence="1" type="ORF">OKA05_21850</name>
</gene>
<dbReference type="EMBL" id="JAPDDT010000013">
    <property type="protein sequence ID" value="MCW1925219.1"/>
    <property type="molecule type" value="Genomic_DNA"/>
</dbReference>
<evidence type="ECO:0000313" key="2">
    <source>
        <dbReference type="Proteomes" id="UP001320876"/>
    </source>
</evidence>
<reference evidence="1 2" key="1">
    <citation type="submission" date="2022-10" db="EMBL/GenBank/DDBJ databases">
        <title>Luteolibacter arcticus strain CCTCC AB 2014275, whole genome shotgun sequencing project.</title>
        <authorList>
            <person name="Zhao G."/>
            <person name="Shen L."/>
        </authorList>
    </citation>
    <scope>NUCLEOTIDE SEQUENCE [LARGE SCALE GENOMIC DNA]</scope>
    <source>
        <strain evidence="1 2">CCTCC AB 2014275</strain>
    </source>
</reference>
<organism evidence="1 2">
    <name type="scientific">Luteolibacter arcticus</name>
    <dbReference type="NCBI Taxonomy" id="1581411"/>
    <lineage>
        <taxon>Bacteria</taxon>
        <taxon>Pseudomonadati</taxon>
        <taxon>Verrucomicrobiota</taxon>
        <taxon>Verrucomicrobiia</taxon>
        <taxon>Verrucomicrobiales</taxon>
        <taxon>Verrucomicrobiaceae</taxon>
        <taxon>Luteolibacter</taxon>
    </lineage>
</organism>
<dbReference type="InterPro" id="IPR005368">
    <property type="entry name" value="UPF0175"/>
</dbReference>
<name>A0ABT3GNX4_9BACT</name>
<dbReference type="Proteomes" id="UP001320876">
    <property type="component" value="Unassembled WGS sequence"/>
</dbReference>
<comment type="caution">
    <text evidence="1">The sequence shown here is derived from an EMBL/GenBank/DDBJ whole genome shotgun (WGS) entry which is preliminary data.</text>
</comment>
<evidence type="ECO:0000313" key="1">
    <source>
        <dbReference type="EMBL" id="MCW1925219.1"/>
    </source>
</evidence>
<sequence length="79" mass="8766">MTLTLPDDPALAGMTESDLRLDLACGLFAAGRVSRTVACRIAGMERYDFDQEVSRRKISGYTEEMLEEDLANLSDLPPR</sequence>
<proteinExistence type="predicted"/>